<dbReference type="SUPFAM" id="SSF49899">
    <property type="entry name" value="Concanavalin A-like lectins/glucanases"/>
    <property type="match status" value="1"/>
</dbReference>
<gene>
    <name evidence="4" type="ORF">PsYK624_125190</name>
</gene>
<name>A0A9P3LIG0_9APHY</name>
<feature type="region of interest" description="Disordered" evidence="2">
    <location>
        <begin position="30"/>
        <end position="56"/>
    </location>
</feature>
<dbReference type="GO" id="GO:0070007">
    <property type="term" value="F:glutamic-type endopeptidase activity"/>
    <property type="evidence" value="ECO:0007669"/>
    <property type="project" value="InterPro"/>
</dbReference>
<sequence length="272" mass="28555">MHLLAFVLGIIFTATALAFPSSRERFDARVARRAKGTSRLPATTSDASTARRSKHLSRPKITNATHDVYTANWAGAVLNADAGTWATVEGTFTVPIPGPAPGQTQGGASAWVGIDGDSCGTAILQTGVDFNYFDGEVSYDAWYEWYPEAAYDFDEMIINPGDSITAIVETVTSTLGYAWLINNNSGQEVGIELASGVPLCEQDAEWIVEDFEVAGGLVPFADFGTVTFTGAVAGTNFDTSAGPAGATIIDIEQGAVLTSASVTGSSITVTYN</sequence>
<feature type="chain" id="PRO_5040163449" evidence="3">
    <location>
        <begin position="19"/>
        <end position="272"/>
    </location>
</feature>
<dbReference type="InterPro" id="IPR013320">
    <property type="entry name" value="ConA-like_dom_sf"/>
</dbReference>
<feature type="active site" description="Proton acceptor" evidence="1">
    <location>
        <position position="209"/>
    </location>
</feature>
<keyword evidence="5" id="KW-1185">Reference proteome</keyword>
<dbReference type="OrthoDB" id="2862635at2759"/>
<organism evidence="4 5">
    <name type="scientific">Phanerochaete sordida</name>
    <dbReference type="NCBI Taxonomy" id="48140"/>
    <lineage>
        <taxon>Eukaryota</taxon>
        <taxon>Fungi</taxon>
        <taxon>Dikarya</taxon>
        <taxon>Basidiomycota</taxon>
        <taxon>Agaricomycotina</taxon>
        <taxon>Agaricomycetes</taxon>
        <taxon>Polyporales</taxon>
        <taxon>Phanerochaetaceae</taxon>
        <taxon>Phanerochaete</taxon>
    </lineage>
</organism>
<dbReference type="EMBL" id="BPQB01000058">
    <property type="protein sequence ID" value="GJE96325.1"/>
    <property type="molecule type" value="Genomic_DNA"/>
</dbReference>
<dbReference type="Proteomes" id="UP000703269">
    <property type="component" value="Unassembled WGS sequence"/>
</dbReference>
<dbReference type="AlphaFoldDB" id="A0A9P3LIG0"/>
<dbReference type="PANTHER" id="PTHR37536:SF1">
    <property type="entry name" value="ASPERGILLOPEPSIN, PUTAITVE (AFU_ORTHOLOGUE AFUA_7G01200)"/>
    <property type="match status" value="1"/>
</dbReference>
<dbReference type="InterPro" id="IPR000250">
    <property type="entry name" value="Peptidase_G1"/>
</dbReference>
<feature type="compositionally biased region" description="Polar residues" evidence="2">
    <location>
        <begin position="40"/>
        <end position="50"/>
    </location>
</feature>
<dbReference type="PANTHER" id="PTHR37536">
    <property type="entry name" value="PUTATIVE (AFU_ORTHOLOGUE AFUA_3G02970)-RELATED"/>
    <property type="match status" value="1"/>
</dbReference>
<protein>
    <submittedName>
        <fullName evidence="4">Peptidase G1 domain-containing protein</fullName>
    </submittedName>
</protein>
<evidence type="ECO:0000256" key="1">
    <source>
        <dbReference type="PIRSR" id="PIRSR600250-50"/>
    </source>
</evidence>
<proteinExistence type="predicted"/>
<evidence type="ECO:0000313" key="4">
    <source>
        <dbReference type="EMBL" id="GJE96325.1"/>
    </source>
</evidence>
<keyword evidence="3" id="KW-0732">Signal</keyword>
<dbReference type="InterPro" id="IPR038656">
    <property type="entry name" value="Peptidase_G1_sf"/>
</dbReference>
<reference evidence="4 5" key="1">
    <citation type="submission" date="2021-08" db="EMBL/GenBank/DDBJ databases">
        <title>Draft Genome Sequence of Phanerochaete sordida strain YK-624.</title>
        <authorList>
            <person name="Mori T."/>
            <person name="Dohra H."/>
            <person name="Suzuki T."/>
            <person name="Kawagishi H."/>
            <person name="Hirai H."/>
        </authorList>
    </citation>
    <scope>NUCLEOTIDE SEQUENCE [LARGE SCALE GENOMIC DNA]</scope>
    <source>
        <strain evidence="4 5">YK-624</strain>
    </source>
</reference>
<dbReference type="CDD" id="cd13426">
    <property type="entry name" value="Peptidase_G1"/>
    <property type="match status" value="1"/>
</dbReference>
<dbReference type="PRINTS" id="PR00977">
    <property type="entry name" value="SCYTLDPTASE"/>
</dbReference>
<evidence type="ECO:0000256" key="3">
    <source>
        <dbReference type="SAM" id="SignalP"/>
    </source>
</evidence>
<dbReference type="GO" id="GO:0006508">
    <property type="term" value="P:proteolysis"/>
    <property type="evidence" value="ECO:0007669"/>
    <property type="project" value="InterPro"/>
</dbReference>
<dbReference type="Gene3D" id="2.60.120.700">
    <property type="entry name" value="Peptidase G1"/>
    <property type="match status" value="1"/>
</dbReference>
<feature type="signal peptide" evidence="3">
    <location>
        <begin position="1"/>
        <end position="18"/>
    </location>
</feature>
<accession>A0A9P3LIG0</accession>
<evidence type="ECO:0000256" key="2">
    <source>
        <dbReference type="SAM" id="MobiDB-lite"/>
    </source>
</evidence>
<evidence type="ECO:0000313" key="5">
    <source>
        <dbReference type="Proteomes" id="UP000703269"/>
    </source>
</evidence>
<comment type="caution">
    <text evidence="4">The sequence shown here is derived from an EMBL/GenBank/DDBJ whole genome shotgun (WGS) entry which is preliminary data.</text>
</comment>
<dbReference type="Pfam" id="PF01828">
    <property type="entry name" value="Peptidase_A4"/>
    <property type="match status" value="1"/>
</dbReference>